<organism evidence="2 3">
    <name type="scientific">Vibrio ishigakensis</name>
    <dbReference type="NCBI Taxonomy" id="1481914"/>
    <lineage>
        <taxon>Bacteria</taxon>
        <taxon>Pseudomonadati</taxon>
        <taxon>Pseudomonadota</taxon>
        <taxon>Gammaproteobacteria</taxon>
        <taxon>Vibrionales</taxon>
        <taxon>Vibrionaceae</taxon>
        <taxon>Vibrio</taxon>
    </lineage>
</organism>
<comment type="caution">
    <text evidence="2">The sequence shown here is derived from an EMBL/GenBank/DDBJ whole genome shotgun (WGS) entry which is preliminary data.</text>
</comment>
<dbReference type="EMBL" id="BBRZ01000010">
    <property type="protein sequence ID" value="GAM55135.1"/>
    <property type="molecule type" value="Genomic_DNA"/>
</dbReference>
<gene>
    <name evidence="2" type="ORF">JCM19231_1951</name>
</gene>
<dbReference type="PANTHER" id="PTHR43054:SF1">
    <property type="entry name" value="SCYLLO-INOSITOL 2-DEHYDROGENASE (NADP(+)) IOLU"/>
    <property type="match status" value="1"/>
</dbReference>
<dbReference type="AlphaFoldDB" id="A0A0B8NK92"/>
<keyword evidence="3" id="KW-1185">Reference proteome</keyword>
<dbReference type="Gene3D" id="3.40.50.720">
    <property type="entry name" value="NAD(P)-binding Rossmann-like Domain"/>
    <property type="match status" value="1"/>
</dbReference>
<dbReference type="SUPFAM" id="SSF51735">
    <property type="entry name" value="NAD(P)-binding Rossmann-fold domains"/>
    <property type="match status" value="1"/>
</dbReference>
<dbReference type="Pfam" id="PF01408">
    <property type="entry name" value="GFO_IDH_MocA"/>
    <property type="match status" value="1"/>
</dbReference>
<reference evidence="2 3" key="2">
    <citation type="submission" date="2015-01" db="EMBL/GenBank/DDBJ databases">
        <authorList>
            <consortium name="NBRP consortium"/>
            <person name="Sawabe T."/>
            <person name="Meirelles P."/>
            <person name="Feng G."/>
            <person name="Sayaka M."/>
            <person name="Hattori M."/>
            <person name="Ohkuma M."/>
        </authorList>
    </citation>
    <scope>NUCLEOTIDE SEQUENCE [LARGE SCALE GENOMIC DNA]</scope>
    <source>
        <strain evidence="3">JCM 19231</strain>
    </source>
</reference>
<dbReference type="GO" id="GO:0000166">
    <property type="term" value="F:nucleotide binding"/>
    <property type="evidence" value="ECO:0007669"/>
    <property type="project" value="InterPro"/>
</dbReference>
<reference evidence="2 3" key="1">
    <citation type="submission" date="2015-01" db="EMBL/GenBank/DDBJ databases">
        <title>Vibrio sp. C1 JCM 19231 whole genome shotgun sequence.</title>
        <authorList>
            <person name="Sawabe T."/>
            <person name="Meirelles P."/>
            <person name="Feng G."/>
            <person name="Sayaka M."/>
            <person name="Hattori M."/>
            <person name="Ohkuma M."/>
        </authorList>
    </citation>
    <scope>NUCLEOTIDE SEQUENCE [LARGE SCALE GENOMIC DNA]</scope>
    <source>
        <strain evidence="3">JCM 19231</strain>
    </source>
</reference>
<protein>
    <submittedName>
        <fullName evidence="2">Possible oxidoreductase</fullName>
    </submittedName>
</protein>
<proteinExistence type="predicted"/>
<evidence type="ECO:0000313" key="3">
    <source>
        <dbReference type="Proteomes" id="UP000031671"/>
    </source>
</evidence>
<name>A0A0B8NK92_9VIBR</name>
<dbReference type="InterPro" id="IPR000683">
    <property type="entry name" value="Gfo/Idh/MocA-like_OxRdtase_N"/>
</dbReference>
<evidence type="ECO:0000259" key="1">
    <source>
        <dbReference type="Pfam" id="PF01408"/>
    </source>
</evidence>
<accession>A0A0B8NK92</accession>
<evidence type="ECO:0000313" key="2">
    <source>
        <dbReference type="EMBL" id="GAM55135.1"/>
    </source>
</evidence>
<dbReference type="InterPro" id="IPR036291">
    <property type="entry name" value="NAD(P)-bd_dom_sf"/>
</dbReference>
<dbReference type="Proteomes" id="UP000031671">
    <property type="component" value="Unassembled WGS sequence"/>
</dbReference>
<sequence>MSLAKAKQIDAVYIASPNSLHCEQAIVMMEHGKHVVCEKPLASTQMK</sequence>
<feature type="domain" description="Gfo/Idh/MocA-like oxidoreductase N-terminal" evidence="1">
    <location>
        <begin position="3"/>
        <end position="44"/>
    </location>
</feature>
<dbReference type="PANTHER" id="PTHR43054">
    <property type="match status" value="1"/>
</dbReference>